<protein>
    <recommendedName>
        <fullName evidence="3">Probable branched-chain-amino-acid aminotransferase</fullName>
    </recommendedName>
</protein>
<evidence type="ECO:0000256" key="3">
    <source>
        <dbReference type="ARBA" id="ARBA00014472"/>
    </source>
</evidence>
<keyword evidence="4 6" id="KW-0663">Pyridoxal phosphate</keyword>
<dbReference type="GO" id="GO:0004084">
    <property type="term" value="F:branched-chain-amino-acid transaminase activity"/>
    <property type="evidence" value="ECO:0007669"/>
    <property type="project" value="UniProtKB-EC"/>
</dbReference>
<evidence type="ECO:0000256" key="4">
    <source>
        <dbReference type="ARBA" id="ARBA00022898"/>
    </source>
</evidence>
<keyword evidence="7" id="KW-0808">Transferase</keyword>
<comment type="cofactor">
    <cofactor evidence="1 6">
        <name>pyridoxal 5'-phosphate</name>
        <dbReference type="ChEBI" id="CHEBI:597326"/>
    </cofactor>
</comment>
<gene>
    <name evidence="7" type="ORF">QOZ94_001568</name>
</gene>
<evidence type="ECO:0000313" key="7">
    <source>
        <dbReference type="EMBL" id="MDQ0504786.1"/>
    </source>
</evidence>
<proteinExistence type="inferred from homology"/>
<sequence length="263" mass="27372">MKLSLNGTLLEPEAARIAPGDRGFTLGDGLFETLRVREGAIRRLNAHLARLARGAEVIGLPLPPLDLAAALEEVRAANALSDAVLRLTLTRGEGPRGVLPPAAPHPTLLITAAPMAPTAPPARLIITTRTRRNERSPLAGVKSLNYLDNILARQEAAAAGADDAVLLNTRDRVAETSIANLFAVIDGRLLTPPLADGALPGVMRAAVLALEGAEQSLSVDDLDRAGEMFLSSSLGLRPVATLAGRPLASVATARRLTAALGEA</sequence>
<dbReference type="InterPro" id="IPR050571">
    <property type="entry name" value="Class-IV_PLP-Dep_Aminotrnsfr"/>
</dbReference>
<reference evidence="7 8" key="1">
    <citation type="submission" date="2023-07" db="EMBL/GenBank/DDBJ databases">
        <title>Genomic Encyclopedia of Type Strains, Phase IV (KMG-IV): sequencing the most valuable type-strain genomes for metagenomic binning, comparative biology and taxonomic classification.</title>
        <authorList>
            <person name="Goeker M."/>
        </authorList>
    </citation>
    <scope>NUCLEOTIDE SEQUENCE [LARGE SCALE GENOMIC DNA]</scope>
    <source>
        <strain evidence="7 8">DSM 3770</strain>
    </source>
</reference>
<dbReference type="InterPro" id="IPR043132">
    <property type="entry name" value="BCAT-like_C"/>
</dbReference>
<evidence type="ECO:0000256" key="1">
    <source>
        <dbReference type="ARBA" id="ARBA00001933"/>
    </source>
</evidence>
<organism evidence="7 8">
    <name type="scientific">Xanthobacter agilis</name>
    <dbReference type="NCBI Taxonomy" id="47492"/>
    <lineage>
        <taxon>Bacteria</taxon>
        <taxon>Pseudomonadati</taxon>
        <taxon>Pseudomonadota</taxon>
        <taxon>Alphaproteobacteria</taxon>
        <taxon>Hyphomicrobiales</taxon>
        <taxon>Xanthobacteraceae</taxon>
        <taxon>Xanthobacter</taxon>
    </lineage>
</organism>
<comment type="caution">
    <text evidence="7">The sequence shown here is derived from an EMBL/GenBank/DDBJ whole genome shotgun (WGS) entry which is preliminary data.</text>
</comment>
<dbReference type="InterPro" id="IPR036038">
    <property type="entry name" value="Aminotransferase-like"/>
</dbReference>
<dbReference type="InterPro" id="IPR001544">
    <property type="entry name" value="Aminotrans_IV"/>
</dbReference>
<keyword evidence="7" id="KW-0032">Aminotransferase</keyword>
<name>A0ABU0LCB9_XANAG</name>
<evidence type="ECO:0000256" key="2">
    <source>
        <dbReference type="ARBA" id="ARBA00009320"/>
    </source>
</evidence>
<dbReference type="InterPro" id="IPR043131">
    <property type="entry name" value="BCAT-like_N"/>
</dbReference>
<dbReference type="PANTHER" id="PTHR42743:SF2">
    <property type="entry name" value="AMINODEOXYCHORISMATE LYASE"/>
    <property type="match status" value="1"/>
</dbReference>
<keyword evidence="8" id="KW-1185">Reference proteome</keyword>
<dbReference type="RefSeq" id="WP_237346754.1">
    <property type="nucleotide sequence ID" value="NZ_JABWGX010000023.1"/>
</dbReference>
<evidence type="ECO:0000313" key="8">
    <source>
        <dbReference type="Proteomes" id="UP001241747"/>
    </source>
</evidence>
<dbReference type="Proteomes" id="UP001241747">
    <property type="component" value="Unassembled WGS sequence"/>
</dbReference>
<dbReference type="EMBL" id="JAUSVY010000003">
    <property type="protein sequence ID" value="MDQ0504786.1"/>
    <property type="molecule type" value="Genomic_DNA"/>
</dbReference>
<dbReference type="SUPFAM" id="SSF56752">
    <property type="entry name" value="D-aminoacid aminotransferase-like PLP-dependent enzymes"/>
    <property type="match status" value="1"/>
</dbReference>
<dbReference type="Pfam" id="PF01063">
    <property type="entry name" value="Aminotran_4"/>
    <property type="match status" value="1"/>
</dbReference>
<accession>A0ABU0LCB9</accession>
<dbReference type="InterPro" id="IPR018300">
    <property type="entry name" value="Aminotrans_IV_CS"/>
</dbReference>
<comment type="similarity">
    <text evidence="2 5">Belongs to the class-IV pyridoxal-phosphate-dependent aminotransferase family.</text>
</comment>
<dbReference type="PROSITE" id="PS00770">
    <property type="entry name" value="AA_TRANSFER_CLASS_4"/>
    <property type="match status" value="1"/>
</dbReference>
<evidence type="ECO:0000256" key="5">
    <source>
        <dbReference type="RuleBase" id="RU004106"/>
    </source>
</evidence>
<dbReference type="PANTHER" id="PTHR42743">
    <property type="entry name" value="AMINO-ACID AMINOTRANSFERASE"/>
    <property type="match status" value="1"/>
</dbReference>
<dbReference type="Gene3D" id="3.20.10.10">
    <property type="entry name" value="D-amino Acid Aminotransferase, subunit A, domain 2"/>
    <property type="match status" value="1"/>
</dbReference>
<evidence type="ECO:0000256" key="6">
    <source>
        <dbReference type="RuleBase" id="RU004516"/>
    </source>
</evidence>
<dbReference type="Gene3D" id="3.30.470.10">
    <property type="match status" value="1"/>
</dbReference>